<keyword evidence="3 6" id="KW-0812">Transmembrane</keyword>
<comment type="caution">
    <text evidence="8">The sequence shown here is derived from an EMBL/GenBank/DDBJ whole genome shotgun (WGS) entry which is preliminary data.</text>
</comment>
<name>A0ABX0YHT4_9PSED</name>
<dbReference type="RefSeq" id="WP_168084113.1">
    <property type="nucleotide sequence ID" value="NZ_JAAVJI010000005.1"/>
</dbReference>
<keyword evidence="9" id="KW-1185">Reference proteome</keyword>
<proteinExistence type="inferred from homology"/>
<feature type="transmembrane region" description="Helical" evidence="6">
    <location>
        <begin position="7"/>
        <end position="31"/>
    </location>
</feature>
<evidence type="ECO:0000256" key="3">
    <source>
        <dbReference type="ARBA" id="ARBA00022692"/>
    </source>
</evidence>
<evidence type="ECO:0000256" key="5">
    <source>
        <dbReference type="ARBA" id="ARBA00023136"/>
    </source>
</evidence>
<reference evidence="8 9" key="1">
    <citation type="submission" date="2020-03" db="EMBL/GenBank/DDBJ databases">
        <authorList>
            <person name="Wang L."/>
            <person name="He N."/>
            <person name="Li Y."/>
            <person name="Fang Y."/>
            <person name="Zhang F."/>
        </authorList>
    </citation>
    <scope>NUCLEOTIDE SEQUENCE [LARGE SCALE GENOMIC DNA]</scope>
    <source>
        <strain evidence="9">hsmgli-8</strain>
    </source>
</reference>
<evidence type="ECO:0000256" key="4">
    <source>
        <dbReference type="ARBA" id="ARBA00022989"/>
    </source>
</evidence>
<feature type="domain" description="GtrA/DPMS transmembrane" evidence="7">
    <location>
        <begin position="9"/>
        <end position="118"/>
    </location>
</feature>
<dbReference type="PANTHER" id="PTHR38459:SF1">
    <property type="entry name" value="PROPHAGE BACTOPRENOL-LINKED GLUCOSE TRANSLOCASE HOMOLOG"/>
    <property type="match status" value="1"/>
</dbReference>
<evidence type="ECO:0000259" key="7">
    <source>
        <dbReference type="Pfam" id="PF04138"/>
    </source>
</evidence>
<dbReference type="InterPro" id="IPR007267">
    <property type="entry name" value="GtrA_DPMS_TM"/>
</dbReference>
<dbReference type="Pfam" id="PF04138">
    <property type="entry name" value="GtrA_DPMS_TM"/>
    <property type="match status" value="1"/>
</dbReference>
<keyword evidence="4 6" id="KW-1133">Transmembrane helix</keyword>
<accession>A0ABX0YHT4</accession>
<dbReference type="Proteomes" id="UP000746535">
    <property type="component" value="Unassembled WGS sequence"/>
</dbReference>
<evidence type="ECO:0000256" key="2">
    <source>
        <dbReference type="ARBA" id="ARBA00009399"/>
    </source>
</evidence>
<dbReference type="EMBL" id="JAAVJI010000005">
    <property type="protein sequence ID" value="NJP01553.1"/>
    <property type="molecule type" value="Genomic_DNA"/>
</dbReference>
<organism evidence="8 9">
    <name type="scientific">Pseudomonas quercus</name>
    <dbReference type="NCBI Taxonomy" id="2722792"/>
    <lineage>
        <taxon>Bacteria</taxon>
        <taxon>Pseudomonadati</taxon>
        <taxon>Pseudomonadota</taxon>
        <taxon>Gammaproteobacteria</taxon>
        <taxon>Pseudomonadales</taxon>
        <taxon>Pseudomonadaceae</taxon>
        <taxon>Pseudomonas</taxon>
    </lineage>
</organism>
<evidence type="ECO:0000313" key="8">
    <source>
        <dbReference type="EMBL" id="NJP01553.1"/>
    </source>
</evidence>
<feature type="transmembrane region" description="Helical" evidence="6">
    <location>
        <begin position="66"/>
        <end position="83"/>
    </location>
</feature>
<keyword evidence="5 6" id="KW-0472">Membrane</keyword>
<comment type="subcellular location">
    <subcellularLocation>
        <location evidence="1">Membrane</location>
        <topology evidence="1">Multi-pass membrane protein</topology>
    </subcellularLocation>
</comment>
<dbReference type="InterPro" id="IPR051401">
    <property type="entry name" value="GtrA_CellWall_Glycosyl"/>
</dbReference>
<evidence type="ECO:0000256" key="6">
    <source>
        <dbReference type="SAM" id="Phobius"/>
    </source>
</evidence>
<feature type="transmembrane region" description="Helical" evidence="6">
    <location>
        <begin position="37"/>
        <end position="54"/>
    </location>
</feature>
<protein>
    <submittedName>
        <fullName evidence="8">GtrA family protein</fullName>
    </submittedName>
</protein>
<gene>
    <name evidence="8" type="ORF">HBH25_11880</name>
</gene>
<feature type="transmembrane region" description="Helical" evidence="6">
    <location>
        <begin position="95"/>
        <end position="117"/>
    </location>
</feature>
<evidence type="ECO:0000256" key="1">
    <source>
        <dbReference type="ARBA" id="ARBA00004141"/>
    </source>
</evidence>
<evidence type="ECO:0000313" key="9">
    <source>
        <dbReference type="Proteomes" id="UP000746535"/>
    </source>
</evidence>
<dbReference type="PANTHER" id="PTHR38459">
    <property type="entry name" value="PROPHAGE BACTOPRENOL-LINKED GLUCOSE TRANSLOCASE HOMOLOG"/>
    <property type="match status" value="1"/>
</dbReference>
<comment type="similarity">
    <text evidence="2">Belongs to the GtrA family.</text>
</comment>
<sequence>MDELPSFLRYVCIGVINTTLHAAVFFCLIQADVADQSLANLCGFLLAATFSYMANARWTFRSQLSFRRYLLFTSFLALLAFGLGKVAQPLGWPPFYTFCLFSGLSLILGYTFARILVFGGQVR</sequence>